<evidence type="ECO:0000256" key="4">
    <source>
        <dbReference type="RuleBase" id="RU362029"/>
    </source>
</evidence>
<dbReference type="RefSeq" id="WP_263569340.1">
    <property type="nucleotide sequence ID" value="NZ_JAJIRN010000001.1"/>
</dbReference>
<dbReference type="EC" id="1.20.4.1" evidence="4"/>
<dbReference type="SUPFAM" id="SSF52833">
    <property type="entry name" value="Thioredoxin-like"/>
    <property type="match status" value="1"/>
</dbReference>
<gene>
    <name evidence="5" type="primary">arsC</name>
    <name evidence="5" type="ORF">LNV07_01140</name>
</gene>
<dbReference type="InterPro" id="IPR036249">
    <property type="entry name" value="Thioredoxin-like_sf"/>
</dbReference>
<dbReference type="EMBL" id="JAJIRN010000001">
    <property type="protein sequence ID" value="MCV2366704.1"/>
    <property type="molecule type" value="Genomic_DNA"/>
</dbReference>
<evidence type="ECO:0000256" key="3">
    <source>
        <dbReference type="PROSITE-ProRule" id="PRU01282"/>
    </source>
</evidence>
<comment type="similarity">
    <text evidence="1 3 4">Belongs to the ArsC family.</text>
</comment>
<dbReference type="InterPro" id="IPR006660">
    <property type="entry name" value="Arsenate_reductase-like"/>
</dbReference>
<keyword evidence="6" id="KW-1185">Reference proteome</keyword>
<proteinExistence type="inferred from homology"/>
<dbReference type="Gene3D" id="3.40.30.10">
    <property type="entry name" value="Glutaredoxin"/>
    <property type="match status" value="1"/>
</dbReference>
<keyword evidence="2 4" id="KW-0560">Oxidoreductase</keyword>
<organism evidence="5 6">
    <name type="scientific">Roseateles oligotrophus</name>
    <dbReference type="NCBI Taxonomy" id="1769250"/>
    <lineage>
        <taxon>Bacteria</taxon>
        <taxon>Pseudomonadati</taxon>
        <taxon>Pseudomonadota</taxon>
        <taxon>Betaproteobacteria</taxon>
        <taxon>Burkholderiales</taxon>
        <taxon>Sphaerotilaceae</taxon>
        <taxon>Roseateles</taxon>
    </lineage>
</organism>
<dbReference type="CDD" id="cd03034">
    <property type="entry name" value="ArsC_ArsC"/>
    <property type="match status" value="1"/>
</dbReference>
<evidence type="ECO:0000313" key="5">
    <source>
        <dbReference type="EMBL" id="MCV2366704.1"/>
    </source>
</evidence>
<comment type="caution">
    <text evidence="5">The sequence shown here is derived from an EMBL/GenBank/DDBJ whole genome shotgun (WGS) entry which is preliminary data.</text>
</comment>
<sequence length="121" mass="13264">MNIQLIHNPRCSKSREALSLLQAAGHTVEVIDYLKAPLALAELSDLQQKLGLPARELLRSGEDEYAALGLARPELSDAELLAAIAAHPNLLQRPIVIKGERAMIARPPELLNRFLLESESP</sequence>
<dbReference type="InterPro" id="IPR006659">
    <property type="entry name" value="Arsenate_reductase"/>
</dbReference>
<dbReference type="PROSITE" id="PS51353">
    <property type="entry name" value="ARSC"/>
    <property type="match status" value="1"/>
</dbReference>
<protein>
    <recommendedName>
        <fullName evidence="4">Arsenate reductase</fullName>
        <ecNumber evidence="4">1.20.4.1</ecNumber>
    </recommendedName>
</protein>
<dbReference type="PANTHER" id="PTHR30041">
    <property type="entry name" value="ARSENATE REDUCTASE"/>
    <property type="match status" value="1"/>
</dbReference>
<evidence type="ECO:0000256" key="2">
    <source>
        <dbReference type="ARBA" id="ARBA00023002"/>
    </source>
</evidence>
<dbReference type="Proteomes" id="UP001209701">
    <property type="component" value="Unassembled WGS sequence"/>
</dbReference>
<name>A0ABT2Y8S8_9BURK</name>
<dbReference type="PANTHER" id="PTHR30041:SF4">
    <property type="entry name" value="ARSENATE REDUCTASE"/>
    <property type="match status" value="1"/>
</dbReference>
<comment type="catalytic activity">
    <reaction evidence="4">
        <text>[glutaredoxin]-dithiol + arsenate + glutathione + H(+) = glutathionyl-S-S-[glutaredoxin] + arsenite + H2O</text>
        <dbReference type="Rhea" id="RHEA:22016"/>
        <dbReference type="Rhea" id="RHEA-COMP:10729"/>
        <dbReference type="Rhea" id="RHEA-COMP:17668"/>
        <dbReference type="ChEBI" id="CHEBI:15377"/>
        <dbReference type="ChEBI" id="CHEBI:15378"/>
        <dbReference type="ChEBI" id="CHEBI:29242"/>
        <dbReference type="ChEBI" id="CHEBI:29950"/>
        <dbReference type="ChEBI" id="CHEBI:48597"/>
        <dbReference type="ChEBI" id="CHEBI:57925"/>
        <dbReference type="ChEBI" id="CHEBI:146199"/>
        <dbReference type="EC" id="1.20.4.1"/>
    </reaction>
</comment>
<reference evidence="5 6" key="1">
    <citation type="submission" date="2021-11" db="EMBL/GenBank/DDBJ databases">
        <authorList>
            <person name="Liang Q."/>
            <person name="Mou H."/>
            <person name="Liu Z."/>
        </authorList>
    </citation>
    <scope>NUCLEOTIDE SEQUENCE [LARGE SCALE GENOMIC DNA]</scope>
    <source>
        <strain evidence="5 6">CHU3</strain>
    </source>
</reference>
<evidence type="ECO:0000256" key="1">
    <source>
        <dbReference type="ARBA" id="ARBA00007198"/>
    </source>
</evidence>
<dbReference type="Pfam" id="PF03960">
    <property type="entry name" value="ArsC"/>
    <property type="match status" value="1"/>
</dbReference>
<evidence type="ECO:0000313" key="6">
    <source>
        <dbReference type="Proteomes" id="UP001209701"/>
    </source>
</evidence>
<dbReference type="NCBIfam" id="TIGR00014">
    <property type="entry name" value="arsC"/>
    <property type="match status" value="1"/>
</dbReference>
<dbReference type="GO" id="GO:0008794">
    <property type="term" value="F:arsenate reductase (glutaredoxin) activity"/>
    <property type="evidence" value="ECO:0007669"/>
    <property type="project" value="UniProtKB-EC"/>
</dbReference>
<accession>A0ABT2Y8S8</accession>